<sequence length="143" mass="15616">MVFTLMQVLGLIAAWYAADRVSAWLGLPFSGGVVGLIVMAGLLQSGLLRPAAIEHGADWLLSNMLLFFIPLVVSVVQFTGLLEAEGMRLFTAIGIGFTCVLLATAFTVEWACRFERGRTLRRLRQRRHARAHTAGTLATEARA</sequence>
<evidence type="ECO:0000256" key="3">
    <source>
        <dbReference type="ARBA" id="ARBA00022692"/>
    </source>
</evidence>
<feature type="transmembrane region" description="Helical" evidence="6">
    <location>
        <begin position="60"/>
        <end position="82"/>
    </location>
</feature>
<organism evidence="7 8">
    <name type="scientific">Duganella radicis</name>
    <dbReference type="NCBI Taxonomy" id="551988"/>
    <lineage>
        <taxon>Bacteria</taxon>
        <taxon>Pseudomonadati</taxon>
        <taxon>Pseudomonadota</taxon>
        <taxon>Betaproteobacteria</taxon>
        <taxon>Burkholderiales</taxon>
        <taxon>Oxalobacteraceae</taxon>
        <taxon>Telluria group</taxon>
        <taxon>Duganella</taxon>
    </lineage>
</organism>
<keyword evidence="3 6" id="KW-0812">Transmembrane</keyword>
<accession>A0A6L6PLR8</accession>
<protein>
    <submittedName>
        <fullName evidence="7">CidA/LrgA family protein</fullName>
    </submittedName>
</protein>
<dbReference type="OrthoDB" id="194658at2"/>
<comment type="caution">
    <text evidence="7">The sequence shown here is derived from an EMBL/GenBank/DDBJ whole genome shotgun (WGS) entry which is preliminary data.</text>
</comment>
<dbReference type="EMBL" id="WNKY01000025">
    <property type="protein sequence ID" value="MTV39902.1"/>
    <property type="molecule type" value="Genomic_DNA"/>
</dbReference>
<evidence type="ECO:0000256" key="5">
    <source>
        <dbReference type="ARBA" id="ARBA00023136"/>
    </source>
</evidence>
<dbReference type="PANTHER" id="PTHR33931:SF2">
    <property type="entry name" value="HOLIN-LIKE PROTEIN CIDA"/>
    <property type="match status" value="1"/>
</dbReference>
<keyword evidence="5 6" id="KW-0472">Membrane</keyword>
<evidence type="ECO:0000256" key="1">
    <source>
        <dbReference type="ARBA" id="ARBA00004651"/>
    </source>
</evidence>
<dbReference type="AlphaFoldDB" id="A0A6L6PLR8"/>
<dbReference type="Proteomes" id="UP000475582">
    <property type="component" value="Unassembled WGS sequence"/>
</dbReference>
<evidence type="ECO:0000256" key="2">
    <source>
        <dbReference type="ARBA" id="ARBA00022475"/>
    </source>
</evidence>
<evidence type="ECO:0000256" key="4">
    <source>
        <dbReference type="ARBA" id="ARBA00022989"/>
    </source>
</evidence>
<dbReference type="GO" id="GO:0005886">
    <property type="term" value="C:plasma membrane"/>
    <property type="evidence" value="ECO:0007669"/>
    <property type="project" value="UniProtKB-SubCell"/>
</dbReference>
<dbReference type="PANTHER" id="PTHR33931">
    <property type="entry name" value="HOLIN-LIKE PROTEIN CIDA-RELATED"/>
    <property type="match status" value="1"/>
</dbReference>
<name>A0A6L6PLR8_9BURK</name>
<dbReference type="Pfam" id="PF03788">
    <property type="entry name" value="LrgA"/>
    <property type="match status" value="1"/>
</dbReference>
<comment type="subcellular location">
    <subcellularLocation>
        <location evidence="1">Cell membrane</location>
        <topology evidence="1">Multi-pass membrane protein</topology>
    </subcellularLocation>
</comment>
<dbReference type="InterPro" id="IPR005538">
    <property type="entry name" value="LrgA/CidA"/>
</dbReference>
<gene>
    <name evidence="7" type="ORF">GM676_20260</name>
</gene>
<evidence type="ECO:0000256" key="6">
    <source>
        <dbReference type="SAM" id="Phobius"/>
    </source>
</evidence>
<evidence type="ECO:0000313" key="7">
    <source>
        <dbReference type="EMBL" id="MTV39902.1"/>
    </source>
</evidence>
<proteinExistence type="predicted"/>
<keyword evidence="8" id="KW-1185">Reference proteome</keyword>
<evidence type="ECO:0000313" key="8">
    <source>
        <dbReference type="Proteomes" id="UP000475582"/>
    </source>
</evidence>
<reference evidence="7 8" key="1">
    <citation type="submission" date="2019-11" db="EMBL/GenBank/DDBJ databases">
        <title>Type strains purchased from KCTC, JCM and DSMZ.</title>
        <authorList>
            <person name="Lu H."/>
        </authorList>
    </citation>
    <scope>NUCLEOTIDE SEQUENCE [LARGE SCALE GENOMIC DNA]</scope>
    <source>
        <strain evidence="7 8">KCTC 22382</strain>
    </source>
</reference>
<feature type="transmembrane region" description="Helical" evidence="6">
    <location>
        <begin position="88"/>
        <end position="112"/>
    </location>
</feature>
<feature type="transmembrane region" description="Helical" evidence="6">
    <location>
        <begin position="29"/>
        <end position="48"/>
    </location>
</feature>
<keyword evidence="2" id="KW-1003">Cell membrane</keyword>
<keyword evidence="4 6" id="KW-1133">Transmembrane helix</keyword>